<dbReference type="OMA" id="TLWYLFE"/>
<dbReference type="PANTHER" id="PTHR10994">
    <property type="entry name" value="RETICULON"/>
    <property type="match status" value="1"/>
</dbReference>
<keyword evidence="3 6" id="KW-0256">Endoplasmic reticulum</keyword>
<evidence type="ECO:0000256" key="4">
    <source>
        <dbReference type="ARBA" id="ARBA00022989"/>
    </source>
</evidence>
<feature type="transmembrane region" description="Helical" evidence="6">
    <location>
        <begin position="27"/>
        <end position="47"/>
    </location>
</feature>
<keyword evidence="5 6" id="KW-0472">Membrane</keyword>
<keyword evidence="2 6" id="KW-0812">Transmembrane</keyword>
<evidence type="ECO:0000256" key="3">
    <source>
        <dbReference type="ARBA" id="ARBA00022824"/>
    </source>
</evidence>
<evidence type="ECO:0000256" key="1">
    <source>
        <dbReference type="ARBA" id="ARBA00004477"/>
    </source>
</evidence>
<name>A0A0A0L980_CUCSA</name>
<dbReference type="AlphaFoldDB" id="A0A0A0L980"/>
<reference evidence="8 9" key="3">
    <citation type="journal article" date="2010" name="BMC Genomics">
        <title>Transcriptome sequencing and comparative analysis of cucumber flowers with different sex types.</title>
        <authorList>
            <person name="Guo S."/>
            <person name="Zheng Y."/>
            <person name="Joung J.G."/>
            <person name="Liu S."/>
            <person name="Zhang Z."/>
            <person name="Crasta O.R."/>
            <person name="Sobral B.W."/>
            <person name="Xu Y."/>
            <person name="Huang S."/>
            <person name="Fei Z."/>
        </authorList>
    </citation>
    <scope>NUCLEOTIDE SEQUENCE [LARGE SCALE GENOMIC DNA]</scope>
    <source>
        <strain evidence="9">cv. 9930</strain>
    </source>
</reference>
<dbReference type="InterPro" id="IPR045064">
    <property type="entry name" value="Reticulon-like"/>
</dbReference>
<dbReference type="eggNOG" id="KOG1792">
    <property type="taxonomic scope" value="Eukaryota"/>
</dbReference>
<gene>
    <name evidence="8" type="ORF">Csa_3G199610</name>
</gene>
<protein>
    <recommendedName>
        <fullName evidence="6">Reticulon-like protein</fullName>
    </recommendedName>
</protein>
<feature type="domain" description="Reticulon" evidence="7">
    <location>
        <begin position="21"/>
        <end position="207"/>
    </location>
</feature>
<dbReference type="GO" id="GO:0009617">
    <property type="term" value="P:response to bacterium"/>
    <property type="evidence" value="ECO:0007669"/>
    <property type="project" value="InterPro"/>
</dbReference>
<keyword evidence="4 6" id="KW-1133">Transmembrane helix</keyword>
<evidence type="ECO:0000313" key="8">
    <source>
        <dbReference type="EMBL" id="KGN57499.1"/>
    </source>
</evidence>
<feature type="transmembrane region" description="Helical" evidence="6">
    <location>
        <begin position="54"/>
        <end position="73"/>
    </location>
</feature>
<dbReference type="Gramene" id="KGN57499">
    <property type="protein sequence ID" value="KGN57499"/>
    <property type="gene ID" value="Csa_3G199610"/>
</dbReference>
<evidence type="ECO:0000313" key="9">
    <source>
        <dbReference type="Proteomes" id="UP000029981"/>
    </source>
</evidence>
<dbReference type="EMBL" id="CM002924">
    <property type="protein sequence ID" value="KGN57499.1"/>
    <property type="molecule type" value="Genomic_DNA"/>
</dbReference>
<dbReference type="PANTHER" id="PTHR10994:SF154">
    <property type="entry name" value="RETICULON-LIKE PROTEIN B11"/>
    <property type="match status" value="1"/>
</dbReference>
<reference evidence="8 9" key="1">
    <citation type="journal article" date="2009" name="Nat. Genet.">
        <title>The genome of the cucumber, Cucumis sativus L.</title>
        <authorList>
            <person name="Huang S."/>
            <person name="Li R."/>
            <person name="Zhang Z."/>
            <person name="Li L."/>
            <person name="Gu X."/>
            <person name="Fan W."/>
            <person name="Lucas W.J."/>
            <person name="Wang X."/>
            <person name="Xie B."/>
            <person name="Ni P."/>
            <person name="Ren Y."/>
            <person name="Zhu H."/>
            <person name="Li J."/>
            <person name="Lin K."/>
            <person name="Jin W."/>
            <person name="Fei Z."/>
            <person name="Li G."/>
            <person name="Staub J."/>
            <person name="Kilian A."/>
            <person name="van der Vossen E.A."/>
            <person name="Wu Y."/>
            <person name="Guo J."/>
            <person name="He J."/>
            <person name="Jia Z."/>
            <person name="Ren Y."/>
            <person name="Tian G."/>
            <person name="Lu Y."/>
            <person name="Ruan J."/>
            <person name="Qian W."/>
            <person name="Wang M."/>
            <person name="Huang Q."/>
            <person name="Li B."/>
            <person name="Xuan Z."/>
            <person name="Cao J."/>
            <person name="Asan"/>
            <person name="Wu Z."/>
            <person name="Zhang J."/>
            <person name="Cai Q."/>
            <person name="Bai Y."/>
            <person name="Zhao B."/>
            <person name="Han Y."/>
            <person name="Li Y."/>
            <person name="Li X."/>
            <person name="Wang S."/>
            <person name="Shi Q."/>
            <person name="Liu S."/>
            <person name="Cho W.K."/>
            <person name="Kim J.Y."/>
            <person name="Xu Y."/>
            <person name="Heller-Uszynska K."/>
            <person name="Miao H."/>
            <person name="Cheng Z."/>
            <person name="Zhang S."/>
            <person name="Wu J."/>
            <person name="Yang Y."/>
            <person name="Kang H."/>
            <person name="Li M."/>
            <person name="Liang H."/>
            <person name="Ren X."/>
            <person name="Shi Z."/>
            <person name="Wen M."/>
            <person name="Jian M."/>
            <person name="Yang H."/>
            <person name="Zhang G."/>
            <person name="Yang Z."/>
            <person name="Chen R."/>
            <person name="Liu S."/>
            <person name="Li J."/>
            <person name="Ma L."/>
            <person name="Liu H."/>
            <person name="Zhou Y."/>
            <person name="Zhao J."/>
            <person name="Fang X."/>
            <person name="Li G."/>
            <person name="Fang L."/>
            <person name="Li Y."/>
            <person name="Liu D."/>
            <person name="Zheng H."/>
            <person name="Zhang Y."/>
            <person name="Qin N."/>
            <person name="Li Z."/>
            <person name="Yang G."/>
            <person name="Yang S."/>
            <person name="Bolund L."/>
            <person name="Kristiansen K."/>
            <person name="Zheng H."/>
            <person name="Li S."/>
            <person name="Zhang X."/>
            <person name="Yang H."/>
            <person name="Wang J."/>
            <person name="Sun R."/>
            <person name="Zhang B."/>
            <person name="Jiang S."/>
            <person name="Wang J."/>
            <person name="Du Y."/>
            <person name="Li S."/>
        </authorList>
    </citation>
    <scope>NUCLEOTIDE SEQUENCE [LARGE SCALE GENOMIC DNA]</scope>
    <source>
        <strain evidence="9">cv. 9930</strain>
    </source>
</reference>
<dbReference type="PROSITE" id="PS50845">
    <property type="entry name" value="RETICULON"/>
    <property type="match status" value="1"/>
</dbReference>
<keyword evidence="9" id="KW-1185">Reference proteome</keyword>
<feature type="transmembrane region" description="Helical" evidence="6">
    <location>
        <begin position="131"/>
        <end position="157"/>
    </location>
</feature>
<dbReference type="KEGG" id="csv:101221917"/>
<reference evidence="8 9" key="2">
    <citation type="journal article" date="2009" name="PLoS ONE">
        <title>An integrated genetic and cytogenetic map of the cucumber genome.</title>
        <authorList>
            <person name="Ren Y."/>
            <person name="Zhang Z."/>
            <person name="Liu J."/>
            <person name="Staub J.E."/>
            <person name="Han Y."/>
            <person name="Cheng Z."/>
            <person name="Li X."/>
            <person name="Lu J."/>
            <person name="Miao H."/>
            <person name="Kang H."/>
            <person name="Xie B."/>
            <person name="Gu X."/>
            <person name="Wang X."/>
            <person name="Du Y."/>
            <person name="Jin W."/>
            <person name="Huang S."/>
        </authorList>
    </citation>
    <scope>NUCLEOTIDE SEQUENCE [LARGE SCALE GENOMIC DNA]</scope>
    <source>
        <strain evidence="9">cv. 9930</strain>
    </source>
</reference>
<evidence type="ECO:0000259" key="7">
    <source>
        <dbReference type="PROSITE" id="PS50845"/>
    </source>
</evidence>
<proteinExistence type="predicted"/>
<dbReference type="Pfam" id="PF02453">
    <property type="entry name" value="Reticulon"/>
    <property type="match status" value="1"/>
</dbReference>
<organism evidence="8 9">
    <name type="scientific">Cucumis sativus</name>
    <name type="common">Cucumber</name>
    <dbReference type="NCBI Taxonomy" id="3659"/>
    <lineage>
        <taxon>Eukaryota</taxon>
        <taxon>Viridiplantae</taxon>
        <taxon>Streptophyta</taxon>
        <taxon>Embryophyta</taxon>
        <taxon>Tracheophyta</taxon>
        <taxon>Spermatophyta</taxon>
        <taxon>Magnoliopsida</taxon>
        <taxon>eudicotyledons</taxon>
        <taxon>Gunneridae</taxon>
        <taxon>Pentapetalae</taxon>
        <taxon>rosids</taxon>
        <taxon>fabids</taxon>
        <taxon>Cucurbitales</taxon>
        <taxon>Cucurbitaceae</taxon>
        <taxon>Benincaseae</taxon>
        <taxon>Cucumis</taxon>
    </lineage>
</organism>
<dbReference type="Proteomes" id="UP000029981">
    <property type="component" value="Chromosome 3"/>
</dbReference>
<evidence type="ECO:0000256" key="5">
    <source>
        <dbReference type="ARBA" id="ARBA00023136"/>
    </source>
</evidence>
<accession>A0A0A0L980</accession>
<dbReference type="OrthoDB" id="567788at2759"/>
<evidence type="ECO:0000256" key="6">
    <source>
        <dbReference type="RuleBase" id="RU363132"/>
    </source>
</evidence>
<comment type="subcellular location">
    <subcellularLocation>
        <location evidence="1 6">Endoplasmic reticulum membrane</location>
        <topology evidence="1 6">Multi-pass membrane protein</topology>
    </subcellularLocation>
</comment>
<dbReference type="GO" id="GO:0005789">
    <property type="term" value="C:endoplasmic reticulum membrane"/>
    <property type="evidence" value="ECO:0007669"/>
    <property type="project" value="UniProtKB-SubCell"/>
</dbReference>
<sequence length="207" mass="23493">MVGSNSSRRISVHQALGGGHVADVLLWKKWCGGVVMLTSATALWYLFERAGYNFLSFVANVLLLLVIILFFWAKSASLLNRPLPPLPDLEISEESVSMVANELRFCINFALSIARDIAIGRNLKLFLQVALALWIVSFIGSFFNFLTLVYIGVLLSLSAPIVYDKYQDHIDEKLCVTHRYAQMQYRKLDENVLRKIPLPLNKEKKMQ</sequence>
<dbReference type="InterPro" id="IPR003388">
    <property type="entry name" value="Reticulon"/>
</dbReference>
<reference evidence="8 9" key="4">
    <citation type="journal article" date="2011" name="BMC Genomics">
        <title>RNA-Seq improves annotation of protein-coding genes in the cucumber genome.</title>
        <authorList>
            <person name="Li Z."/>
            <person name="Zhang Z."/>
            <person name="Yan P."/>
            <person name="Huang S."/>
            <person name="Fei Z."/>
            <person name="Lin K."/>
        </authorList>
    </citation>
    <scope>NUCLEOTIDE SEQUENCE [LARGE SCALE GENOMIC DNA]</scope>
    <source>
        <strain evidence="9">cv. 9930</strain>
    </source>
</reference>
<evidence type="ECO:0000256" key="2">
    <source>
        <dbReference type="ARBA" id="ARBA00022692"/>
    </source>
</evidence>